<keyword evidence="2" id="KW-1185">Reference proteome</keyword>
<sequence length="46" mass="5122">MEESQRTIPIFKGGKATEPLNYRPVSLTSVVGKLCEIIIKENGLNF</sequence>
<organism evidence="1 2">
    <name type="scientific">Portunus trituberculatus</name>
    <name type="common">Swimming crab</name>
    <name type="synonym">Neptunus trituberculatus</name>
    <dbReference type="NCBI Taxonomy" id="210409"/>
    <lineage>
        <taxon>Eukaryota</taxon>
        <taxon>Metazoa</taxon>
        <taxon>Ecdysozoa</taxon>
        <taxon>Arthropoda</taxon>
        <taxon>Crustacea</taxon>
        <taxon>Multicrustacea</taxon>
        <taxon>Malacostraca</taxon>
        <taxon>Eumalacostraca</taxon>
        <taxon>Eucarida</taxon>
        <taxon>Decapoda</taxon>
        <taxon>Pleocyemata</taxon>
        <taxon>Brachyura</taxon>
        <taxon>Eubrachyura</taxon>
        <taxon>Portunoidea</taxon>
        <taxon>Portunidae</taxon>
        <taxon>Portuninae</taxon>
        <taxon>Portunus</taxon>
    </lineage>
</organism>
<name>A0A5B7G4G9_PORTR</name>
<proteinExistence type="predicted"/>
<reference evidence="1 2" key="1">
    <citation type="submission" date="2019-05" db="EMBL/GenBank/DDBJ databases">
        <title>Another draft genome of Portunus trituberculatus and its Hox gene families provides insights of decapod evolution.</title>
        <authorList>
            <person name="Jeong J.-H."/>
            <person name="Song I."/>
            <person name="Kim S."/>
            <person name="Choi T."/>
            <person name="Kim D."/>
            <person name="Ryu S."/>
            <person name="Kim W."/>
        </authorList>
    </citation>
    <scope>NUCLEOTIDE SEQUENCE [LARGE SCALE GENOMIC DNA]</scope>
    <source>
        <tissue evidence="1">Muscle</tissue>
    </source>
</reference>
<dbReference type="Proteomes" id="UP000324222">
    <property type="component" value="Unassembled WGS sequence"/>
</dbReference>
<evidence type="ECO:0000313" key="2">
    <source>
        <dbReference type="Proteomes" id="UP000324222"/>
    </source>
</evidence>
<protein>
    <submittedName>
        <fullName evidence="1">Uncharacterized protein</fullName>
    </submittedName>
</protein>
<gene>
    <name evidence="1" type="ORF">E2C01_046223</name>
</gene>
<dbReference type="EMBL" id="VSRR010010813">
    <property type="protein sequence ID" value="MPC52355.1"/>
    <property type="molecule type" value="Genomic_DNA"/>
</dbReference>
<accession>A0A5B7G4G9</accession>
<comment type="caution">
    <text evidence="1">The sequence shown here is derived from an EMBL/GenBank/DDBJ whole genome shotgun (WGS) entry which is preliminary data.</text>
</comment>
<evidence type="ECO:0000313" key="1">
    <source>
        <dbReference type="EMBL" id="MPC52355.1"/>
    </source>
</evidence>
<dbReference type="AlphaFoldDB" id="A0A5B7G4G9"/>